<keyword evidence="1" id="KW-0812">Transmembrane</keyword>
<dbReference type="EMBL" id="FPJE01000010">
    <property type="protein sequence ID" value="SFW51525.1"/>
    <property type="molecule type" value="Genomic_DNA"/>
</dbReference>
<dbReference type="OrthoDB" id="1097132at2"/>
<proteinExistence type="predicted"/>
<protein>
    <submittedName>
        <fullName evidence="4">FecR family protein</fullName>
    </submittedName>
</protein>
<evidence type="ECO:0000313" key="4">
    <source>
        <dbReference type="EMBL" id="SFW51525.1"/>
    </source>
</evidence>
<dbReference type="Proteomes" id="UP000182248">
    <property type="component" value="Unassembled WGS sequence"/>
</dbReference>
<dbReference type="Gene3D" id="2.60.120.1440">
    <property type="match status" value="1"/>
</dbReference>
<feature type="domain" description="FecR protein" evidence="2">
    <location>
        <begin position="91"/>
        <end position="176"/>
    </location>
</feature>
<keyword evidence="1" id="KW-0472">Membrane</keyword>
<gene>
    <name evidence="4" type="ORF">SAMN02927921_02052</name>
</gene>
<dbReference type="AlphaFoldDB" id="A0A1K1PVK0"/>
<dbReference type="InterPro" id="IPR006860">
    <property type="entry name" value="FecR"/>
</dbReference>
<dbReference type="STRING" id="1150368.SAMN02927921_02052"/>
<dbReference type="InterPro" id="IPR032508">
    <property type="entry name" value="FecR_C"/>
</dbReference>
<dbReference type="Pfam" id="PF04773">
    <property type="entry name" value="FecR"/>
    <property type="match status" value="1"/>
</dbReference>
<dbReference type="Pfam" id="PF16344">
    <property type="entry name" value="FecR_C"/>
    <property type="match status" value="1"/>
</dbReference>
<sequence length="296" mass="34439">MKEKTTPSGNYEESEFHRQAEWVWQSSGNTEPEDEILRDRIWTRIRKSIRKERYAFYRLAAAAVLVVLISVGLGWYLMPGSEEIRIANENNTPRHITLEDGSKVILNRHSSLTYHTSRKRKVRLSGEAFFDISRDTLHPFEIETEVLRVTVLGTRFNVYSYHENPDSRVSLYSGKVSVGVKNGPEEKIYPGEEYQYNFENNQGVVRKFRRENAVSWTSSLIRCNDTPLEDLFIKIENYYGITLVYDPEEVKTCHITGTFKMEDDISGFFRIIGFSHNIHIEKITTGKYRVISDSCK</sequence>
<keyword evidence="5" id="KW-1185">Reference proteome</keyword>
<evidence type="ECO:0000256" key="1">
    <source>
        <dbReference type="SAM" id="Phobius"/>
    </source>
</evidence>
<dbReference type="PIRSF" id="PIRSF018266">
    <property type="entry name" value="FecR"/>
    <property type="match status" value="1"/>
</dbReference>
<accession>A0A1K1PVK0</accession>
<dbReference type="GO" id="GO:0016989">
    <property type="term" value="F:sigma factor antagonist activity"/>
    <property type="evidence" value="ECO:0007669"/>
    <property type="project" value="TreeGrafter"/>
</dbReference>
<dbReference type="PANTHER" id="PTHR30273">
    <property type="entry name" value="PERIPLASMIC SIGNAL SENSOR AND SIGMA FACTOR ACTIVATOR FECR-RELATED"/>
    <property type="match status" value="1"/>
</dbReference>
<dbReference type="RefSeq" id="WP_072317277.1">
    <property type="nucleotide sequence ID" value="NZ_FPJE01000010.1"/>
</dbReference>
<organism evidence="4 5">
    <name type="scientific">Sinomicrobium oceani</name>
    <dbReference type="NCBI Taxonomy" id="1150368"/>
    <lineage>
        <taxon>Bacteria</taxon>
        <taxon>Pseudomonadati</taxon>
        <taxon>Bacteroidota</taxon>
        <taxon>Flavobacteriia</taxon>
        <taxon>Flavobacteriales</taxon>
        <taxon>Flavobacteriaceae</taxon>
        <taxon>Sinomicrobium</taxon>
    </lineage>
</organism>
<evidence type="ECO:0000259" key="2">
    <source>
        <dbReference type="Pfam" id="PF04773"/>
    </source>
</evidence>
<feature type="transmembrane region" description="Helical" evidence="1">
    <location>
        <begin position="55"/>
        <end position="78"/>
    </location>
</feature>
<reference evidence="4 5" key="1">
    <citation type="submission" date="2016-11" db="EMBL/GenBank/DDBJ databases">
        <authorList>
            <person name="Jaros S."/>
            <person name="Januszkiewicz K."/>
            <person name="Wedrychowicz H."/>
        </authorList>
    </citation>
    <scope>NUCLEOTIDE SEQUENCE [LARGE SCALE GENOMIC DNA]</scope>
    <source>
        <strain evidence="4 5">CGMCC 1.12145</strain>
    </source>
</reference>
<name>A0A1K1PVK0_9FLAO</name>
<dbReference type="InterPro" id="IPR012373">
    <property type="entry name" value="Ferrdict_sens_TM"/>
</dbReference>
<dbReference type="Gene3D" id="3.55.50.30">
    <property type="match status" value="1"/>
</dbReference>
<feature type="domain" description="Protein FecR C-terminal" evidence="3">
    <location>
        <begin position="224"/>
        <end position="284"/>
    </location>
</feature>
<evidence type="ECO:0000259" key="3">
    <source>
        <dbReference type="Pfam" id="PF16344"/>
    </source>
</evidence>
<dbReference type="PANTHER" id="PTHR30273:SF2">
    <property type="entry name" value="PROTEIN FECR"/>
    <property type="match status" value="1"/>
</dbReference>
<evidence type="ECO:0000313" key="5">
    <source>
        <dbReference type="Proteomes" id="UP000182248"/>
    </source>
</evidence>
<keyword evidence="1" id="KW-1133">Transmembrane helix</keyword>